<protein>
    <recommendedName>
        <fullName evidence="3">F-box domain-containing protein</fullName>
    </recommendedName>
</protein>
<evidence type="ECO:0000313" key="1">
    <source>
        <dbReference type="EMBL" id="KAH9835032.1"/>
    </source>
</evidence>
<evidence type="ECO:0000313" key="2">
    <source>
        <dbReference type="Proteomes" id="UP000814176"/>
    </source>
</evidence>
<keyword evidence="2" id="KW-1185">Reference proteome</keyword>
<proteinExistence type="predicted"/>
<dbReference type="SUPFAM" id="SSF52047">
    <property type="entry name" value="RNI-like"/>
    <property type="match status" value="1"/>
</dbReference>
<gene>
    <name evidence="1" type="ORF">C8Q71DRAFT_768389</name>
</gene>
<dbReference type="RefSeq" id="XP_047777518.1">
    <property type="nucleotide sequence ID" value="XM_047924246.1"/>
</dbReference>
<reference evidence="1 2" key="1">
    <citation type="journal article" date="2021" name="Environ. Microbiol.">
        <title>Gene family expansions and transcriptome signatures uncover fungal adaptations to wood decay.</title>
        <authorList>
            <person name="Hage H."/>
            <person name="Miyauchi S."/>
            <person name="Viragh M."/>
            <person name="Drula E."/>
            <person name="Min B."/>
            <person name="Chaduli D."/>
            <person name="Navarro D."/>
            <person name="Favel A."/>
            <person name="Norest M."/>
            <person name="Lesage-Meessen L."/>
            <person name="Balint B."/>
            <person name="Merenyi Z."/>
            <person name="de Eugenio L."/>
            <person name="Morin E."/>
            <person name="Martinez A.T."/>
            <person name="Baldrian P."/>
            <person name="Stursova M."/>
            <person name="Martinez M.J."/>
            <person name="Novotny C."/>
            <person name="Magnuson J.K."/>
            <person name="Spatafora J.W."/>
            <person name="Maurice S."/>
            <person name="Pangilinan J."/>
            <person name="Andreopoulos W."/>
            <person name="LaButti K."/>
            <person name="Hundley H."/>
            <person name="Na H."/>
            <person name="Kuo A."/>
            <person name="Barry K."/>
            <person name="Lipzen A."/>
            <person name="Henrissat B."/>
            <person name="Riley R."/>
            <person name="Ahrendt S."/>
            <person name="Nagy L.G."/>
            <person name="Grigoriev I.V."/>
            <person name="Martin F."/>
            <person name="Rosso M.N."/>
        </authorList>
    </citation>
    <scope>NUCLEOTIDE SEQUENCE [LARGE SCALE GENOMIC DNA]</scope>
    <source>
        <strain evidence="1 2">CIRM-BRFM 1785</strain>
    </source>
</reference>
<evidence type="ECO:0008006" key="3">
    <source>
        <dbReference type="Google" id="ProtNLM"/>
    </source>
</evidence>
<organism evidence="1 2">
    <name type="scientific">Rhodofomes roseus</name>
    <dbReference type="NCBI Taxonomy" id="34475"/>
    <lineage>
        <taxon>Eukaryota</taxon>
        <taxon>Fungi</taxon>
        <taxon>Dikarya</taxon>
        <taxon>Basidiomycota</taxon>
        <taxon>Agaricomycotina</taxon>
        <taxon>Agaricomycetes</taxon>
        <taxon>Polyporales</taxon>
        <taxon>Rhodofomes</taxon>
    </lineage>
</organism>
<name>A0ABQ8KC64_9APHY</name>
<accession>A0ABQ8KC64</accession>
<sequence length="474" mass="52818">MTSPTRSTGELLSLNKDVLEELVSFLASPDALRLSMTARGLRSIAKRRSLADIRLRSTERATLFCRYMLADIPDRLRWLRRLEIHLGTFYEERISLAIPGLVRVLAHAPSLKSLTFDDAEVMLESGILAAAVRMLTTLEELNLRKYGLLAVSTVRRLCSDLRKLSLTGMLPTRRHVVLTTLLCPPKHSEHITDDDQAAVRWKSIRELELEVACPTHSIPHQAIVDSFPNLIHFQFNVTDVQTNADIPEPALTRAGWPHLDWMGGTPLSLGGFKGPVKCLRLTEERPGILHEHGGAVVKDLDPVMLCVAMPPEPDSQVWKQLVERSHRLRYLRIELSNSGEHAAELDEMRAYVPAALGDLDIVCIGVDITDLQGGVVFSPLVESLALQLAQCIDTLRYVCIRAGAASADYEWHGKITWWRVIGSNEGRQVKNVTTGLGTYVDNYLTSVDFEQTLSLDGESSVGVCTVCANRRLEY</sequence>
<dbReference type="Proteomes" id="UP000814176">
    <property type="component" value="Unassembled WGS sequence"/>
</dbReference>
<dbReference type="Gene3D" id="3.80.10.10">
    <property type="entry name" value="Ribonuclease Inhibitor"/>
    <property type="match status" value="1"/>
</dbReference>
<comment type="caution">
    <text evidence="1">The sequence shown here is derived from an EMBL/GenBank/DDBJ whole genome shotgun (WGS) entry which is preliminary data.</text>
</comment>
<dbReference type="InterPro" id="IPR032675">
    <property type="entry name" value="LRR_dom_sf"/>
</dbReference>
<dbReference type="EMBL" id="JADCUA010000014">
    <property type="protein sequence ID" value="KAH9835032.1"/>
    <property type="molecule type" value="Genomic_DNA"/>
</dbReference>
<dbReference type="GeneID" id="72004978"/>